<evidence type="ECO:0000256" key="1">
    <source>
        <dbReference type="ARBA" id="ARBA00004571"/>
    </source>
</evidence>
<evidence type="ECO:0000256" key="8">
    <source>
        <dbReference type="ARBA" id="ARBA00023136"/>
    </source>
</evidence>
<dbReference type="InterPro" id="IPR025949">
    <property type="entry name" value="PapC-like_C"/>
</dbReference>
<dbReference type="GO" id="GO:0009297">
    <property type="term" value="P:pilus assembly"/>
    <property type="evidence" value="ECO:0007669"/>
    <property type="project" value="InterPro"/>
</dbReference>
<evidence type="ECO:0000259" key="10">
    <source>
        <dbReference type="Pfam" id="PF13953"/>
    </source>
</evidence>
<dbReference type="RefSeq" id="WP_036779325.1">
    <property type="nucleotide sequence ID" value="NZ_CAWLTM010000081.1"/>
</dbReference>
<proteinExistence type="inferred from homology"/>
<evidence type="ECO:0000313" key="12">
    <source>
        <dbReference type="EMBL" id="EYU14998.1"/>
    </source>
</evidence>
<keyword evidence="7" id="KW-0732">Signal</keyword>
<dbReference type="Proteomes" id="UP000023464">
    <property type="component" value="Unassembled WGS sequence"/>
</dbReference>
<gene>
    <name evidence="12" type="ORF">BA1DRAFT_02466</name>
</gene>
<dbReference type="InterPro" id="IPR043142">
    <property type="entry name" value="PapC-like_C_sf"/>
</dbReference>
<keyword evidence="4" id="KW-1134">Transmembrane beta strand</keyword>
<dbReference type="GO" id="GO:0015473">
    <property type="term" value="F:fimbrial usher porin activity"/>
    <property type="evidence" value="ECO:0007669"/>
    <property type="project" value="InterPro"/>
</dbReference>
<dbReference type="Pfam" id="PF13953">
    <property type="entry name" value="PapC_C"/>
    <property type="match status" value="1"/>
</dbReference>
<comment type="subcellular location">
    <subcellularLocation>
        <location evidence="1">Cell outer membrane</location>
        <topology evidence="1">Multi-pass membrane protein</topology>
    </subcellularLocation>
</comment>
<dbReference type="Gene3D" id="3.10.20.410">
    <property type="match status" value="1"/>
</dbReference>
<keyword evidence="9" id="KW-0998">Cell outer membrane</keyword>
<dbReference type="PANTHER" id="PTHR30451:SF21">
    <property type="entry name" value="FIMBRIAL USHER DOMAIN-CONTAINING PROTEIN YDET-RELATED"/>
    <property type="match status" value="1"/>
</dbReference>
<evidence type="ECO:0000256" key="3">
    <source>
        <dbReference type="ARBA" id="ARBA00022448"/>
    </source>
</evidence>
<evidence type="ECO:0000256" key="7">
    <source>
        <dbReference type="ARBA" id="ARBA00022729"/>
    </source>
</evidence>
<dbReference type="PATRIC" id="fig|1393736.3.peg.2517"/>
<dbReference type="InterPro" id="IPR042186">
    <property type="entry name" value="FimD_plug_dom"/>
</dbReference>
<dbReference type="Pfam" id="PF00577">
    <property type="entry name" value="Usher"/>
    <property type="match status" value="1"/>
</dbReference>
<evidence type="ECO:0000256" key="2">
    <source>
        <dbReference type="ARBA" id="ARBA00008064"/>
    </source>
</evidence>
<comment type="similarity">
    <text evidence="2">Belongs to the fimbrial export usher family.</text>
</comment>
<dbReference type="Gene3D" id="2.60.40.2610">
    <property type="entry name" value="Outer membrane usher protein FimD, plug domain"/>
    <property type="match status" value="1"/>
</dbReference>
<dbReference type="Pfam" id="PF13954">
    <property type="entry name" value="PapC_N"/>
    <property type="match status" value="1"/>
</dbReference>
<dbReference type="Gene3D" id="2.60.40.3110">
    <property type="match status" value="1"/>
</dbReference>
<dbReference type="InterPro" id="IPR025885">
    <property type="entry name" value="PapC_N"/>
</dbReference>
<name>A0A022PJ93_9GAMM</name>
<dbReference type="SUPFAM" id="SSF141729">
    <property type="entry name" value="FimD N-terminal domain-like"/>
    <property type="match status" value="1"/>
</dbReference>
<keyword evidence="8" id="KW-0472">Membrane</keyword>
<dbReference type="PANTHER" id="PTHR30451">
    <property type="entry name" value="OUTER MEMBRANE USHER PROTEIN"/>
    <property type="match status" value="1"/>
</dbReference>
<accession>A0A022PJ93</accession>
<evidence type="ECO:0000256" key="6">
    <source>
        <dbReference type="ARBA" id="ARBA00022692"/>
    </source>
</evidence>
<evidence type="ECO:0000256" key="9">
    <source>
        <dbReference type="ARBA" id="ARBA00023237"/>
    </source>
</evidence>
<evidence type="ECO:0000256" key="4">
    <source>
        <dbReference type="ARBA" id="ARBA00022452"/>
    </source>
</evidence>
<dbReference type="InterPro" id="IPR000015">
    <property type="entry name" value="Fimb_usher"/>
</dbReference>
<protein>
    <submittedName>
        <fullName evidence="12">P pilus assembly protein, porin PapC</fullName>
    </submittedName>
</protein>
<evidence type="ECO:0000259" key="11">
    <source>
        <dbReference type="Pfam" id="PF13954"/>
    </source>
</evidence>
<keyword evidence="3" id="KW-0813">Transport</keyword>
<dbReference type="GO" id="GO:0009279">
    <property type="term" value="C:cell outer membrane"/>
    <property type="evidence" value="ECO:0007669"/>
    <property type="project" value="UniProtKB-SubCell"/>
</dbReference>
<feature type="domain" description="PapC-like C-terminal" evidence="10">
    <location>
        <begin position="799"/>
        <end position="865"/>
    </location>
</feature>
<organism evidence="12 13">
    <name type="scientific">Photorhabdus aegyptia</name>
    <dbReference type="NCBI Taxonomy" id="2805098"/>
    <lineage>
        <taxon>Bacteria</taxon>
        <taxon>Pseudomonadati</taxon>
        <taxon>Pseudomonadota</taxon>
        <taxon>Gammaproteobacteria</taxon>
        <taxon>Enterobacterales</taxon>
        <taxon>Morganellaceae</taxon>
        <taxon>Photorhabdus</taxon>
    </lineage>
</organism>
<keyword evidence="6" id="KW-0812">Transmembrane</keyword>
<dbReference type="AlphaFoldDB" id="A0A022PJ93"/>
<dbReference type="InterPro" id="IPR037224">
    <property type="entry name" value="PapC_N_sf"/>
</dbReference>
<sequence length="880" mass="94997">MAINTLFPSALRAGNQRASGQPGGFRPRPVYLCLLCSLTATALPASAREYFNPAFLMGADGERSHVDLSAYENAGYVAPGRYLVDVYLNQNKVDNREIEFRLVNGRLQPVLTVAQLEGYGVNTRGLPAFKGKADDSLITDLAKQIPHASTTLDFARLRLDLSVPQVAMQPHYSGTVDPSLWDSGIPAFLMNYTVNGSEGRYDRQGNGEGSRSRNLFASFRNGLNLGPWRLRSTQTYSYNRQRNEGASGFSTPAQTQWQVSNTYLQRDIPSLRSEFTAGETYTGGDIFDSIPFRGMKLASEEAMLPDSQRGFAPEITGVASSNAQVTVSQNGNIVYQTTVAPGPFRFTDLYTTGSAGDLTVTVKEENGRTRVSTIASSSVPVMQRPGGVKYELTAGQYHGGSLTNGNRSPVFTMGTLVYGLPNSITLYGGGLVAGNYQSSVLGSGISLGAFGALSADVTLARAQLQGSKDQEEGGQFGQSYRVKYSKNLISTGTGIDLAAYRYSTEHYYSFSDANSMGYSLNEYQAPWALDRRQNTWQVNLRQTLGRWGSLYASGTRNDYWNGRTDNNLSLGYNAMLMGISYNLSYNISRIKGEGHWPENRQVSFNMQVPFSLFGSSSALRGVYARYTASRDSQGNLSQQTGISGMLWDNRLSYNLQQGWGNSGQQNSRALSLGYQGSQGSANLGYNDNADSQHLTYGTSGALLIHPYGITLSRSLGDTAVLVRAPGAKGVTVSNGNVQTDWRGYAVLPGGSVYHKNTINLDPSTLPEGVDIDQTSRNVYPTKGAVTLANYQVRLGSQLLLTLTHHGKPVPFGAAATLAGNATQAGSGIVGDNGRVYLSGMPSAGHVKVKWGNGADQQCTTRYQVSSDTFGKLVQADAVCL</sequence>
<dbReference type="EMBL" id="JFGV01000034">
    <property type="protein sequence ID" value="EYU14998.1"/>
    <property type="molecule type" value="Genomic_DNA"/>
</dbReference>
<comment type="caution">
    <text evidence="12">The sequence shown here is derived from an EMBL/GenBank/DDBJ whole genome shotgun (WGS) entry which is preliminary data.</text>
</comment>
<reference evidence="12 13" key="1">
    <citation type="submission" date="2014-03" db="EMBL/GenBank/DDBJ databases">
        <title>Draft Genome of Photorhabdus luminescens BA1, an Egyptian Isolate.</title>
        <authorList>
            <person name="Ghazal S."/>
            <person name="Hurst S.G.IV."/>
            <person name="Morris K."/>
            <person name="Thomas K."/>
            <person name="Tisa L.S."/>
        </authorList>
    </citation>
    <scope>NUCLEOTIDE SEQUENCE [LARGE SCALE GENOMIC DNA]</scope>
    <source>
        <strain evidence="12 13">BA1</strain>
    </source>
</reference>
<keyword evidence="13" id="KW-1185">Reference proteome</keyword>
<dbReference type="FunFam" id="2.60.40.3110:FF:000001">
    <property type="entry name" value="Putative fimbrial outer membrane usher"/>
    <property type="match status" value="1"/>
</dbReference>
<evidence type="ECO:0000256" key="5">
    <source>
        <dbReference type="ARBA" id="ARBA00022558"/>
    </source>
</evidence>
<keyword evidence="5" id="KW-1029">Fimbrium biogenesis</keyword>
<feature type="domain" description="PapC N-terminal" evidence="11">
    <location>
        <begin position="50"/>
        <end position="196"/>
    </location>
</feature>
<dbReference type="Gene3D" id="2.60.40.2070">
    <property type="match status" value="1"/>
</dbReference>
<evidence type="ECO:0000313" key="13">
    <source>
        <dbReference type="Proteomes" id="UP000023464"/>
    </source>
</evidence>